<sequence>MPLKEIAPYVEQEPKLPAQIVRRPEVPVASETLETHTRPRCPLLTIPLEILDEILKWLSINDQKSVAWTSKVLYQNYVPILQDSRHEFPPETEEYRLLQRRPQRKKSEIPCCPLEERIQGSEIDLWRVQHTESCTGRRFERFTYDLEQRRSHTDMGLVIEHTKHGPYIAHECTITSVPNLGAHITVHIASLSDERLLVSTEYQIHFCDRLGLIKPNLSIFVLTDRMSYRGCGHTLTVERRELLGGNQHTSSAHFAK</sequence>
<name>A0A1S9RA56_PENBI</name>
<comment type="caution">
    <text evidence="1">The sequence shown here is derived from an EMBL/GenBank/DDBJ whole genome shotgun (WGS) entry which is preliminary data.</text>
</comment>
<dbReference type="EMBL" id="LJBN01000221">
    <property type="protein sequence ID" value="OOQ82362.1"/>
    <property type="molecule type" value="Genomic_DNA"/>
</dbReference>
<gene>
    <name evidence="1" type="ORF">PEBR_39309</name>
</gene>
<reference evidence="2" key="1">
    <citation type="submission" date="2015-09" db="EMBL/GenBank/DDBJ databases">
        <authorList>
            <person name="Fill T.P."/>
            <person name="Baretta J.F."/>
            <person name="de Almeida L.G."/>
            <person name="Rocha M."/>
            <person name="de Souza D.H."/>
            <person name="Malavazi I."/>
            <person name="Cerdeira L.T."/>
            <person name="Hong H."/>
            <person name="Samborskyy M."/>
            <person name="de Vasconcelos A.T."/>
            <person name="Leadlay P."/>
            <person name="Rodrigues-Filho E."/>
        </authorList>
    </citation>
    <scope>NUCLEOTIDE SEQUENCE [LARGE SCALE GENOMIC DNA]</scope>
    <source>
        <strain evidence="2">LaBioMMi 136</strain>
    </source>
</reference>
<dbReference type="InterPro" id="IPR036047">
    <property type="entry name" value="F-box-like_dom_sf"/>
</dbReference>
<evidence type="ECO:0008006" key="3">
    <source>
        <dbReference type="Google" id="ProtNLM"/>
    </source>
</evidence>
<evidence type="ECO:0000313" key="2">
    <source>
        <dbReference type="Proteomes" id="UP000190744"/>
    </source>
</evidence>
<organism evidence="1 2">
    <name type="scientific">Penicillium brasilianum</name>
    <dbReference type="NCBI Taxonomy" id="104259"/>
    <lineage>
        <taxon>Eukaryota</taxon>
        <taxon>Fungi</taxon>
        <taxon>Dikarya</taxon>
        <taxon>Ascomycota</taxon>
        <taxon>Pezizomycotina</taxon>
        <taxon>Eurotiomycetes</taxon>
        <taxon>Eurotiomycetidae</taxon>
        <taxon>Eurotiales</taxon>
        <taxon>Aspergillaceae</taxon>
        <taxon>Penicillium</taxon>
    </lineage>
</organism>
<evidence type="ECO:0000313" key="1">
    <source>
        <dbReference type="EMBL" id="OOQ82362.1"/>
    </source>
</evidence>
<dbReference type="AlphaFoldDB" id="A0A1S9RA56"/>
<dbReference type="Proteomes" id="UP000190744">
    <property type="component" value="Unassembled WGS sequence"/>
</dbReference>
<accession>A0A1S9RA56</accession>
<dbReference type="SUPFAM" id="SSF81383">
    <property type="entry name" value="F-box domain"/>
    <property type="match status" value="1"/>
</dbReference>
<protein>
    <recommendedName>
        <fullName evidence="3">F-box domain-containing protein</fullName>
    </recommendedName>
</protein>
<proteinExistence type="predicted"/>